<protein>
    <submittedName>
        <fullName evidence="2">Uncharacterized protein</fullName>
    </submittedName>
</protein>
<feature type="region of interest" description="Disordered" evidence="1">
    <location>
        <begin position="72"/>
        <end position="103"/>
    </location>
</feature>
<feature type="compositionally biased region" description="Acidic residues" evidence="1">
    <location>
        <begin position="94"/>
        <end position="103"/>
    </location>
</feature>
<dbReference type="RefSeq" id="WP_193082878.1">
    <property type="nucleotide sequence ID" value="NZ_CP045201.1"/>
</dbReference>
<dbReference type="EMBL" id="CP045201">
    <property type="protein sequence ID" value="QOL80557.1"/>
    <property type="molecule type" value="Genomic_DNA"/>
</dbReference>
<keyword evidence="3" id="KW-1185">Reference proteome</keyword>
<gene>
    <name evidence="2" type="ORF">F3W81_06870</name>
</gene>
<evidence type="ECO:0000313" key="2">
    <source>
        <dbReference type="EMBL" id="QOL80557.1"/>
    </source>
</evidence>
<name>A0A7L9WLI1_9RHOB</name>
<sequence>MEPAQTIIQICGGFRAVSEITRRDETRVRRWTYPREKGGTGGLIPSECQQILMSNARERDIPLLPEHFFPADRANDEDNFGELANPGLMVSAPGDDETASDAA</sequence>
<evidence type="ECO:0000256" key="1">
    <source>
        <dbReference type="SAM" id="MobiDB-lite"/>
    </source>
</evidence>
<accession>A0A7L9WLI1</accession>
<evidence type="ECO:0000313" key="3">
    <source>
        <dbReference type="Proteomes" id="UP000594118"/>
    </source>
</evidence>
<dbReference type="Proteomes" id="UP000594118">
    <property type="component" value="Chromosome"/>
</dbReference>
<reference evidence="2 3" key="1">
    <citation type="submission" date="2019-10" db="EMBL/GenBank/DDBJ databases">
        <title>Pseudopuniceibacterium sp. HQ09 islated from Antarctica.</title>
        <authorList>
            <person name="Liao L."/>
            <person name="Su S."/>
            <person name="Chen B."/>
            <person name="Yu Y."/>
        </authorList>
    </citation>
    <scope>NUCLEOTIDE SEQUENCE [LARGE SCALE GENOMIC DNA]</scope>
    <source>
        <strain evidence="2 3">HQ09</strain>
    </source>
</reference>
<dbReference type="KEGG" id="pshq:F3W81_06870"/>
<dbReference type="AlphaFoldDB" id="A0A7L9WLI1"/>
<organism evidence="2 3">
    <name type="scientific">Pseudooceanicola spongiae</name>
    <dbReference type="NCBI Taxonomy" id="2613965"/>
    <lineage>
        <taxon>Bacteria</taxon>
        <taxon>Pseudomonadati</taxon>
        <taxon>Pseudomonadota</taxon>
        <taxon>Alphaproteobacteria</taxon>
        <taxon>Rhodobacterales</taxon>
        <taxon>Paracoccaceae</taxon>
        <taxon>Pseudooceanicola</taxon>
    </lineage>
</organism>
<proteinExistence type="predicted"/>